<keyword evidence="1" id="KW-0479">Metal-binding</keyword>
<dbReference type="PIRSF" id="PIRSF018249">
    <property type="entry name" value="MyrA_prd"/>
    <property type="match status" value="1"/>
</dbReference>
<feature type="binding site" evidence="1">
    <location>
        <position position="41"/>
    </location>
    <ligand>
        <name>Zn(2+)</name>
        <dbReference type="ChEBI" id="CHEBI:29105"/>
    </ligand>
</feature>
<dbReference type="OrthoDB" id="5522265at2"/>
<keyword evidence="2" id="KW-0949">S-adenosyl-L-methionine</keyword>
<dbReference type="SUPFAM" id="SSF53335">
    <property type="entry name" value="S-adenosyl-L-methionine-dependent methyltransferases"/>
    <property type="match status" value="1"/>
</dbReference>
<dbReference type="Proteomes" id="UP000187550">
    <property type="component" value="Unassembled WGS sequence"/>
</dbReference>
<keyword evidence="5" id="KW-0489">Methyltransferase</keyword>
<dbReference type="InterPro" id="IPR048647">
    <property type="entry name" value="RlmA_N"/>
</dbReference>
<feature type="binding site" evidence="2">
    <location>
        <position position="80"/>
    </location>
    <ligand>
        <name>S-adenosyl-L-methionine</name>
        <dbReference type="ChEBI" id="CHEBI:59789"/>
    </ligand>
</feature>
<accession>A0A1U7PKC8</accession>
<feature type="binding site" evidence="2">
    <location>
        <position position="197"/>
    </location>
    <ligand>
        <name>S-adenosyl-L-methionine</name>
        <dbReference type="ChEBI" id="CHEBI:59789"/>
    </ligand>
</feature>
<reference evidence="6" key="1">
    <citation type="submission" date="2017-01" db="EMBL/GenBank/DDBJ databases">
        <authorList>
            <person name="Varghese N."/>
            <person name="Submissions S."/>
        </authorList>
    </citation>
    <scope>NUCLEOTIDE SEQUENCE [LARGE SCALE GENOMIC DNA]</scope>
    <source>
        <strain evidence="6">MNA4</strain>
    </source>
</reference>
<evidence type="ECO:0000259" key="3">
    <source>
        <dbReference type="Pfam" id="PF13649"/>
    </source>
</evidence>
<organism evidence="5 6">
    <name type="scientific">Edaphobacillus lindanitolerans</name>
    <dbReference type="NCBI Taxonomy" id="550447"/>
    <lineage>
        <taxon>Bacteria</taxon>
        <taxon>Bacillati</taxon>
        <taxon>Bacillota</taxon>
        <taxon>Bacilli</taxon>
        <taxon>Bacillales</taxon>
        <taxon>Bacillaceae</taxon>
        <taxon>Edaphobacillus</taxon>
    </lineage>
</organism>
<sequence length="291" mass="31973">MNKRATGAGRLAVITDALRCPVCGSSVSVDEHPSLVCTNRHSFDIAKQGYVNMLSRSPAASYSKELFLARRRIITESALYTPLHQTMAELLTSLFDGRAGLAADIGCGEGSHLNELRKICGPSLKAAGLDIAKEGVRLAARDYPDCAWIVGDLAASPFADRQTTAILNILSPSNYSEFRRMLAPGGKLIKVIPAAGYLKELREAAHGEDGRSEYSNEETVGLFSRHFRLEETIPLRYQAEIAQDMLKDLVTMTPLGWTGDRNKIEQFLDREEPVITIELDVLIGTAEMQDF</sequence>
<dbReference type="GO" id="GO:0008168">
    <property type="term" value="F:methyltransferase activity"/>
    <property type="evidence" value="ECO:0007669"/>
    <property type="project" value="UniProtKB-KW"/>
</dbReference>
<dbReference type="GO" id="GO:0032259">
    <property type="term" value="P:methylation"/>
    <property type="evidence" value="ECO:0007669"/>
    <property type="project" value="UniProtKB-KW"/>
</dbReference>
<feature type="domain" description="Methyltransferase" evidence="3">
    <location>
        <begin position="103"/>
        <end position="186"/>
    </location>
</feature>
<feature type="domain" description="23S rRNA (guanine(745)-N(1))-methyltransferase N-terminal" evidence="4">
    <location>
        <begin position="19"/>
        <end position="54"/>
    </location>
</feature>
<dbReference type="Pfam" id="PF21302">
    <property type="entry name" value="Zn_ribbon_RlmA"/>
    <property type="match status" value="1"/>
</dbReference>
<dbReference type="InterPro" id="IPR029063">
    <property type="entry name" value="SAM-dependent_MTases_sf"/>
</dbReference>
<feature type="binding site" evidence="1">
    <location>
        <position position="20"/>
    </location>
    <ligand>
        <name>Zn(2+)</name>
        <dbReference type="ChEBI" id="CHEBI:29105"/>
    </ligand>
</feature>
<dbReference type="InterPro" id="IPR041698">
    <property type="entry name" value="Methyltransf_25"/>
</dbReference>
<evidence type="ECO:0000256" key="2">
    <source>
        <dbReference type="PIRSR" id="PIRSR018249-2"/>
    </source>
</evidence>
<evidence type="ECO:0000256" key="1">
    <source>
        <dbReference type="PIRSR" id="PIRSR018249-1"/>
    </source>
</evidence>
<name>A0A1U7PKC8_9BACI</name>
<dbReference type="AlphaFoldDB" id="A0A1U7PKC8"/>
<dbReference type="EMBL" id="FTPL01000001">
    <property type="protein sequence ID" value="SIT71537.1"/>
    <property type="molecule type" value="Genomic_DNA"/>
</dbReference>
<feature type="binding site" evidence="2">
    <location>
        <begin position="109"/>
        <end position="110"/>
    </location>
    <ligand>
        <name>S-adenosyl-L-methionine</name>
        <dbReference type="ChEBI" id="CHEBI:59789"/>
    </ligand>
</feature>
<evidence type="ECO:0000259" key="4">
    <source>
        <dbReference type="Pfam" id="PF21302"/>
    </source>
</evidence>
<proteinExistence type="predicted"/>
<dbReference type="GO" id="GO:0046872">
    <property type="term" value="F:metal ion binding"/>
    <property type="evidence" value="ECO:0007669"/>
    <property type="project" value="UniProtKB-KW"/>
</dbReference>
<gene>
    <name evidence="5" type="ORF">SAMN05428946_0741</name>
</gene>
<dbReference type="Gene3D" id="3.40.50.150">
    <property type="entry name" value="Vaccinia Virus protein VP39"/>
    <property type="match status" value="1"/>
</dbReference>
<dbReference type="Pfam" id="PF13649">
    <property type="entry name" value="Methyltransf_25"/>
    <property type="match status" value="1"/>
</dbReference>
<feature type="binding site" evidence="1">
    <location>
        <position position="37"/>
    </location>
    <ligand>
        <name>Zn(2+)</name>
        <dbReference type="ChEBI" id="CHEBI:29105"/>
    </ligand>
</feature>
<keyword evidence="1" id="KW-0862">Zinc</keyword>
<keyword evidence="6" id="KW-1185">Reference proteome</keyword>
<dbReference type="STRING" id="550447.SAMN05428946_0741"/>
<dbReference type="RefSeq" id="WP_076756995.1">
    <property type="nucleotide sequence ID" value="NZ_FTPL01000001.1"/>
</dbReference>
<keyword evidence="5" id="KW-0808">Transferase</keyword>
<evidence type="ECO:0000313" key="6">
    <source>
        <dbReference type="Proteomes" id="UP000187550"/>
    </source>
</evidence>
<feature type="binding site" evidence="1">
    <location>
        <position position="23"/>
    </location>
    <ligand>
        <name>Zn(2+)</name>
        <dbReference type="ChEBI" id="CHEBI:29105"/>
    </ligand>
</feature>
<protein>
    <submittedName>
        <fullName evidence="5">23S rRNA m(1)G-748 methyltransferase</fullName>
    </submittedName>
</protein>
<dbReference type="InterPro" id="IPR016718">
    <property type="entry name" value="rRNA_m1G-MeTrfase_A_prd"/>
</dbReference>
<evidence type="ECO:0000313" key="5">
    <source>
        <dbReference type="EMBL" id="SIT71537.1"/>
    </source>
</evidence>